<feature type="compositionally biased region" description="Low complexity" evidence="1">
    <location>
        <begin position="253"/>
        <end position="274"/>
    </location>
</feature>
<proteinExistence type="predicted"/>
<name>A0A383WNE5_TETOB</name>
<evidence type="ECO:0000256" key="1">
    <source>
        <dbReference type="SAM" id="MobiDB-lite"/>
    </source>
</evidence>
<dbReference type="PANTHER" id="PTHR34407">
    <property type="entry name" value="EXPRESSED PROTEIN"/>
    <property type="match status" value="1"/>
</dbReference>
<dbReference type="AlphaFoldDB" id="A0A383WNE5"/>
<dbReference type="CDD" id="cd00229">
    <property type="entry name" value="SGNH_hydrolase"/>
    <property type="match status" value="1"/>
</dbReference>
<dbReference type="Proteomes" id="UP000256970">
    <property type="component" value="Unassembled WGS sequence"/>
</dbReference>
<gene>
    <name evidence="2" type="ORF">BQ4739_LOCUS18551</name>
</gene>
<protein>
    <recommendedName>
        <fullName evidence="4">SGNH hydrolase-type esterase domain-containing protein</fullName>
    </recommendedName>
</protein>
<evidence type="ECO:0008006" key="4">
    <source>
        <dbReference type="Google" id="ProtNLM"/>
    </source>
</evidence>
<dbReference type="PANTHER" id="PTHR34407:SF1">
    <property type="entry name" value="SGNH HYDROLASE-TYPE ESTERASE DOMAIN-CONTAINING PROTEIN"/>
    <property type="match status" value="1"/>
</dbReference>
<accession>A0A383WNE5</accession>
<reference evidence="2 3" key="1">
    <citation type="submission" date="2016-10" db="EMBL/GenBank/DDBJ databases">
        <authorList>
            <person name="Cai Z."/>
        </authorList>
    </citation>
    <scope>NUCLEOTIDE SEQUENCE [LARGE SCALE GENOMIC DNA]</scope>
</reference>
<dbReference type="EMBL" id="FNXT01001312">
    <property type="protein sequence ID" value="SZX78246.1"/>
    <property type="molecule type" value="Genomic_DNA"/>
</dbReference>
<keyword evidence="3" id="KW-1185">Reference proteome</keyword>
<evidence type="ECO:0000313" key="3">
    <source>
        <dbReference type="Proteomes" id="UP000256970"/>
    </source>
</evidence>
<dbReference type="InterPro" id="IPR036514">
    <property type="entry name" value="SGNH_hydro_sf"/>
</dbReference>
<organism evidence="2 3">
    <name type="scientific">Tetradesmus obliquus</name>
    <name type="common">Green alga</name>
    <name type="synonym">Acutodesmus obliquus</name>
    <dbReference type="NCBI Taxonomy" id="3088"/>
    <lineage>
        <taxon>Eukaryota</taxon>
        <taxon>Viridiplantae</taxon>
        <taxon>Chlorophyta</taxon>
        <taxon>core chlorophytes</taxon>
        <taxon>Chlorophyceae</taxon>
        <taxon>CS clade</taxon>
        <taxon>Sphaeropleales</taxon>
        <taxon>Scenedesmaceae</taxon>
        <taxon>Tetradesmus</taxon>
    </lineage>
</organism>
<dbReference type="SUPFAM" id="SSF52266">
    <property type="entry name" value="SGNH hydrolase"/>
    <property type="match status" value="1"/>
</dbReference>
<sequence>MCLQQFVDAAVDLVFVEYAANDGYSDGSVNNGAVAAFERLLRKLLQQQRGPAVVLMEFLATDAKQKGLPFYATAEDQYGVLAQYYGLPWLSYRNLVWQGLMQDTPGFSRFELFPPDEQRHPTPLGHRYMADIAVHLLQQTYIDSVLASLDEQTLQQHPLAKVAPPMLPGNYESSNLACIIGEDLRAAVVQQQGSWSWVNEGTPARPKWGFVSWQVGAALLLKFDTRASPAQQPVSSSSSSRGPSEEDHASAQRTATTRTATTTSSSSSSSSSTTPDMIIWLGYVKSWRHMGSATLSCISGCTCQPAVVDGLHGEGNTQQHMAKLFATQAEECIVEVKINPWTRSKDHKFKVTGVMVSRYVHYSGEGDFTDTVLLNTMEDNAAAAAAAAAALAPAPAQGP</sequence>
<feature type="region of interest" description="Disordered" evidence="1">
    <location>
        <begin position="230"/>
        <end position="274"/>
    </location>
</feature>
<evidence type="ECO:0000313" key="2">
    <source>
        <dbReference type="EMBL" id="SZX78246.1"/>
    </source>
</evidence>
<dbReference type="Gene3D" id="3.40.50.1110">
    <property type="entry name" value="SGNH hydrolase"/>
    <property type="match status" value="1"/>
</dbReference>